<dbReference type="STRING" id="1413211.U473_07560"/>
<accession>A0A135L4P3</accession>
<dbReference type="OrthoDB" id="2908228at2"/>
<dbReference type="NCBIfam" id="NF041239">
    <property type="entry name" value="Moor_selen_rel"/>
    <property type="match status" value="1"/>
</dbReference>
<sequence>MKPIIPVFDIQIELTERLKEYIKNNGGILTIAEAPQTGCCTNFLFVGAQLGKPKEEGYYRVLEEEGIQIYWDPFILKKDKKYELDLEGLFKWKTIVVH</sequence>
<proteinExistence type="predicted"/>
<evidence type="ECO:0008006" key="3">
    <source>
        <dbReference type="Google" id="ProtNLM"/>
    </source>
</evidence>
<dbReference type="AlphaFoldDB" id="A0A135L4P3"/>
<protein>
    <recommendedName>
        <fullName evidence="3">FeS cluster biogenesis domain-containing protein</fullName>
    </recommendedName>
</protein>
<evidence type="ECO:0000313" key="2">
    <source>
        <dbReference type="Proteomes" id="UP000070352"/>
    </source>
</evidence>
<dbReference type="RefSeq" id="WP_068724922.1">
    <property type="nucleotide sequence ID" value="NZ_LSKU01000001.1"/>
</dbReference>
<comment type="caution">
    <text evidence="1">The sequence shown here is derived from an EMBL/GenBank/DDBJ whole genome shotgun (WGS) entry which is preliminary data.</text>
</comment>
<dbReference type="InterPro" id="IPR049744">
    <property type="entry name" value="CC/Se_fam"/>
</dbReference>
<name>A0A135L4P3_9BACI</name>
<dbReference type="Proteomes" id="UP000070352">
    <property type="component" value="Unassembled WGS sequence"/>
</dbReference>
<gene>
    <name evidence="1" type="ORF">U473_07560</name>
</gene>
<dbReference type="EMBL" id="LSKU01000001">
    <property type="protein sequence ID" value="KXG43877.1"/>
    <property type="molecule type" value="Genomic_DNA"/>
</dbReference>
<organism evidence="1 2">
    <name type="scientific">Tepidibacillus decaturensis</name>
    <dbReference type="NCBI Taxonomy" id="1413211"/>
    <lineage>
        <taxon>Bacteria</taxon>
        <taxon>Bacillati</taxon>
        <taxon>Bacillota</taxon>
        <taxon>Bacilli</taxon>
        <taxon>Bacillales</taxon>
        <taxon>Bacillaceae</taxon>
        <taxon>Tepidibacillus</taxon>
    </lineage>
</organism>
<reference evidence="1 2" key="1">
    <citation type="submission" date="2016-02" db="EMBL/GenBank/DDBJ databases">
        <title>Draft Genome for Tepidibacillus decaturensis nov. sp. Strain Z9, an Anaerobic, Moderately Thermophilic and Heterotrophic Bacterium from Deep Subsurface of the Illinois Basin, USA.</title>
        <authorList>
            <person name="Dong Y."/>
            <person name="Chang J.Y."/>
            <person name="Sanford R."/>
            <person name="Fouke B.W."/>
        </authorList>
    </citation>
    <scope>NUCLEOTIDE SEQUENCE [LARGE SCALE GENOMIC DNA]</scope>
    <source>
        <strain evidence="1 2">Z9</strain>
    </source>
</reference>
<evidence type="ECO:0000313" key="1">
    <source>
        <dbReference type="EMBL" id="KXG43877.1"/>
    </source>
</evidence>
<keyword evidence="2" id="KW-1185">Reference proteome</keyword>